<evidence type="ECO:0000256" key="5">
    <source>
        <dbReference type="ARBA" id="ARBA00023136"/>
    </source>
</evidence>
<keyword evidence="3" id="KW-0732">Signal</keyword>
<keyword evidence="4" id="KW-1133">Transmembrane helix</keyword>
<dbReference type="EMBL" id="JARO02002636">
    <property type="protein sequence ID" value="KPP72227.1"/>
    <property type="molecule type" value="Genomic_DNA"/>
</dbReference>
<dbReference type="GO" id="GO:0005886">
    <property type="term" value="C:plasma membrane"/>
    <property type="evidence" value="ECO:0007669"/>
    <property type="project" value="TreeGrafter"/>
</dbReference>
<protein>
    <recommendedName>
        <fullName evidence="6">TIR domain-containing protein</fullName>
    </recommendedName>
</protein>
<dbReference type="GO" id="GO:0002224">
    <property type="term" value="P:toll-like receptor signaling pathway"/>
    <property type="evidence" value="ECO:0007669"/>
    <property type="project" value="TreeGrafter"/>
</dbReference>
<accession>A0A0P7X5T4</accession>
<evidence type="ECO:0000313" key="8">
    <source>
        <dbReference type="Proteomes" id="UP000034805"/>
    </source>
</evidence>
<dbReference type="InterPro" id="IPR035897">
    <property type="entry name" value="Toll_tir_struct_dom_sf"/>
</dbReference>
<gene>
    <name evidence="7" type="ORF">Z043_108792</name>
</gene>
<dbReference type="GO" id="GO:0038023">
    <property type="term" value="F:signaling receptor activity"/>
    <property type="evidence" value="ECO:0007669"/>
    <property type="project" value="TreeGrafter"/>
</dbReference>
<evidence type="ECO:0000256" key="3">
    <source>
        <dbReference type="ARBA" id="ARBA00022729"/>
    </source>
</evidence>
<name>A0A0P7X5T4_SCLFO</name>
<keyword evidence="2" id="KW-0812">Transmembrane</keyword>
<dbReference type="Proteomes" id="UP000034805">
    <property type="component" value="Unassembled WGS sequence"/>
</dbReference>
<dbReference type="Gene3D" id="3.40.50.10140">
    <property type="entry name" value="Toll/interleukin-1 receptor homology (TIR) domain"/>
    <property type="match status" value="1"/>
</dbReference>
<feature type="domain" description="TIR" evidence="6">
    <location>
        <begin position="32"/>
        <end position="127"/>
    </location>
</feature>
<reference evidence="7 8" key="1">
    <citation type="submission" date="2015-08" db="EMBL/GenBank/DDBJ databases">
        <title>The genome of the Asian arowana (Scleropages formosus).</title>
        <authorList>
            <person name="Tan M.H."/>
            <person name="Gan H.M."/>
            <person name="Croft L.J."/>
            <person name="Austin C.M."/>
        </authorList>
    </citation>
    <scope>NUCLEOTIDE SEQUENCE [LARGE SCALE GENOMIC DNA]</scope>
    <source>
        <strain evidence="7">Aro1</strain>
    </source>
</reference>
<comment type="subcellular location">
    <subcellularLocation>
        <location evidence="1">Membrane</location>
    </subcellularLocation>
</comment>
<dbReference type="PANTHER" id="PTHR24365">
    <property type="entry name" value="TOLL-LIKE RECEPTOR"/>
    <property type="match status" value="1"/>
</dbReference>
<dbReference type="SUPFAM" id="SSF52200">
    <property type="entry name" value="Toll/Interleukin receptor TIR domain"/>
    <property type="match status" value="1"/>
</dbReference>
<evidence type="ECO:0000256" key="4">
    <source>
        <dbReference type="ARBA" id="ARBA00022989"/>
    </source>
</evidence>
<keyword evidence="5" id="KW-0472">Membrane</keyword>
<dbReference type="GO" id="GO:0006954">
    <property type="term" value="P:inflammatory response"/>
    <property type="evidence" value="ECO:0007669"/>
    <property type="project" value="TreeGrafter"/>
</dbReference>
<dbReference type="InterPro" id="IPR000157">
    <property type="entry name" value="TIR_dom"/>
</dbReference>
<evidence type="ECO:0000256" key="2">
    <source>
        <dbReference type="ARBA" id="ARBA00022692"/>
    </source>
</evidence>
<evidence type="ECO:0000256" key="1">
    <source>
        <dbReference type="ARBA" id="ARBA00004370"/>
    </source>
</evidence>
<evidence type="ECO:0000259" key="6">
    <source>
        <dbReference type="PROSITE" id="PS50104"/>
    </source>
</evidence>
<dbReference type="Pfam" id="PF01582">
    <property type="entry name" value="TIR"/>
    <property type="match status" value="1"/>
</dbReference>
<sequence length="127" mass="14783">MRLCTSDLYVQRTKETDSLTCEYPKSLRGVQIKFYADLCEEEDESSDSKWVEMALLKRLDSQFSDKNLLRCCFEARDFIPGVDYISSISDAIWSSRKTICIVTEAFLKDGWCLETFRLAQSRMFDEA</sequence>
<evidence type="ECO:0000313" key="7">
    <source>
        <dbReference type="EMBL" id="KPP72227.1"/>
    </source>
</evidence>
<dbReference type="PANTHER" id="PTHR24365:SF525">
    <property type="entry name" value="TOLL-LIKE RECEPTOR 5"/>
    <property type="match status" value="1"/>
</dbReference>
<proteinExistence type="predicted"/>
<comment type="caution">
    <text evidence="7">The sequence shown here is derived from an EMBL/GenBank/DDBJ whole genome shotgun (WGS) entry which is preliminary data.</text>
</comment>
<dbReference type="AlphaFoldDB" id="A0A0P7X5T4"/>
<dbReference type="PROSITE" id="PS50104">
    <property type="entry name" value="TIR"/>
    <property type="match status" value="1"/>
</dbReference>
<organism evidence="7 8">
    <name type="scientific">Scleropages formosus</name>
    <name type="common">Asian bonytongue</name>
    <name type="synonym">Osteoglossum formosum</name>
    <dbReference type="NCBI Taxonomy" id="113540"/>
    <lineage>
        <taxon>Eukaryota</taxon>
        <taxon>Metazoa</taxon>
        <taxon>Chordata</taxon>
        <taxon>Craniata</taxon>
        <taxon>Vertebrata</taxon>
        <taxon>Euteleostomi</taxon>
        <taxon>Actinopterygii</taxon>
        <taxon>Neopterygii</taxon>
        <taxon>Teleostei</taxon>
        <taxon>Osteoglossocephala</taxon>
        <taxon>Osteoglossomorpha</taxon>
        <taxon>Osteoglossiformes</taxon>
        <taxon>Osteoglossidae</taxon>
        <taxon>Scleropages</taxon>
    </lineage>
</organism>